<evidence type="ECO:0000313" key="1">
    <source>
        <dbReference type="EMBL" id="GAG51149.1"/>
    </source>
</evidence>
<gene>
    <name evidence="1" type="ORF">S01H1_79226</name>
</gene>
<accession>X0Y5C0</accession>
<protein>
    <submittedName>
        <fullName evidence="1">Uncharacterized protein</fullName>
    </submittedName>
</protein>
<organism evidence="1">
    <name type="scientific">marine sediment metagenome</name>
    <dbReference type="NCBI Taxonomy" id="412755"/>
    <lineage>
        <taxon>unclassified sequences</taxon>
        <taxon>metagenomes</taxon>
        <taxon>ecological metagenomes</taxon>
    </lineage>
</organism>
<sequence length="60" mass="6868">KLAAKEIREWTGLFLKTKQKSAMRELIPAELKKAHKEAEAMDERLQNMLGDALEMPGEEN</sequence>
<dbReference type="AlphaFoldDB" id="X0Y5C0"/>
<reference evidence="1" key="1">
    <citation type="journal article" date="2014" name="Front. Microbiol.">
        <title>High frequency of phylogenetically diverse reductive dehalogenase-homologous genes in deep subseafloor sedimentary metagenomes.</title>
        <authorList>
            <person name="Kawai M."/>
            <person name="Futagami T."/>
            <person name="Toyoda A."/>
            <person name="Takaki Y."/>
            <person name="Nishi S."/>
            <person name="Hori S."/>
            <person name="Arai W."/>
            <person name="Tsubouchi T."/>
            <person name="Morono Y."/>
            <person name="Uchiyama I."/>
            <person name="Ito T."/>
            <person name="Fujiyama A."/>
            <person name="Inagaki F."/>
            <person name="Takami H."/>
        </authorList>
    </citation>
    <scope>NUCLEOTIDE SEQUENCE</scope>
    <source>
        <strain evidence="1">Expedition CK06-06</strain>
    </source>
</reference>
<comment type="caution">
    <text evidence="1">The sequence shown here is derived from an EMBL/GenBank/DDBJ whole genome shotgun (WGS) entry which is preliminary data.</text>
</comment>
<proteinExistence type="predicted"/>
<feature type="non-terminal residue" evidence="1">
    <location>
        <position position="1"/>
    </location>
</feature>
<name>X0Y5C0_9ZZZZ</name>
<dbReference type="EMBL" id="BARS01053388">
    <property type="protein sequence ID" value="GAG51149.1"/>
    <property type="molecule type" value="Genomic_DNA"/>
</dbReference>